<keyword evidence="2" id="KW-1185">Reference proteome</keyword>
<reference evidence="1" key="1">
    <citation type="journal article" date="2023" name="IScience">
        <title>Live-bearing cockroach genome reveals convergent evolutionary mechanisms linked to viviparity in insects and beyond.</title>
        <authorList>
            <person name="Fouks B."/>
            <person name="Harrison M.C."/>
            <person name="Mikhailova A.A."/>
            <person name="Marchal E."/>
            <person name="English S."/>
            <person name="Carruthers M."/>
            <person name="Jennings E.C."/>
            <person name="Chiamaka E.L."/>
            <person name="Frigard R.A."/>
            <person name="Pippel M."/>
            <person name="Attardo G.M."/>
            <person name="Benoit J.B."/>
            <person name="Bornberg-Bauer E."/>
            <person name="Tobe S.S."/>
        </authorList>
    </citation>
    <scope>NUCLEOTIDE SEQUENCE</scope>
    <source>
        <strain evidence="1">Stay&amp;Tobe</strain>
    </source>
</reference>
<feature type="non-terminal residue" evidence="1">
    <location>
        <position position="1"/>
    </location>
</feature>
<accession>A0AAD8AMA3</accession>
<sequence length="77" mass="8694">MHQDLNLLKEVSKNQHCSFRTGSVLKNILIYFKCIKNVLCLGAQCQGLIEQDFTPIVTATCKAGRMTINVKTNQSFF</sequence>
<protein>
    <submittedName>
        <fullName evidence="1">Uncharacterized protein</fullName>
    </submittedName>
</protein>
<feature type="non-terminal residue" evidence="1">
    <location>
        <position position="77"/>
    </location>
</feature>
<evidence type="ECO:0000313" key="1">
    <source>
        <dbReference type="EMBL" id="KAJ9601764.1"/>
    </source>
</evidence>
<dbReference type="EMBL" id="JASPKZ010000003">
    <property type="protein sequence ID" value="KAJ9601764.1"/>
    <property type="molecule type" value="Genomic_DNA"/>
</dbReference>
<organism evidence="1 2">
    <name type="scientific">Diploptera punctata</name>
    <name type="common">Pacific beetle cockroach</name>
    <dbReference type="NCBI Taxonomy" id="6984"/>
    <lineage>
        <taxon>Eukaryota</taxon>
        <taxon>Metazoa</taxon>
        <taxon>Ecdysozoa</taxon>
        <taxon>Arthropoda</taxon>
        <taxon>Hexapoda</taxon>
        <taxon>Insecta</taxon>
        <taxon>Pterygota</taxon>
        <taxon>Neoptera</taxon>
        <taxon>Polyneoptera</taxon>
        <taxon>Dictyoptera</taxon>
        <taxon>Blattodea</taxon>
        <taxon>Blaberoidea</taxon>
        <taxon>Blaberidae</taxon>
        <taxon>Diplopterinae</taxon>
        <taxon>Diploptera</taxon>
    </lineage>
</organism>
<reference evidence="1" key="2">
    <citation type="submission" date="2023-05" db="EMBL/GenBank/DDBJ databases">
        <authorList>
            <person name="Fouks B."/>
        </authorList>
    </citation>
    <scope>NUCLEOTIDE SEQUENCE</scope>
    <source>
        <strain evidence="1">Stay&amp;Tobe</strain>
        <tissue evidence="1">Testes</tissue>
    </source>
</reference>
<evidence type="ECO:0000313" key="2">
    <source>
        <dbReference type="Proteomes" id="UP001233999"/>
    </source>
</evidence>
<gene>
    <name evidence="1" type="ORF">L9F63_000056</name>
</gene>
<name>A0AAD8AMA3_DIPPU</name>
<dbReference type="AlphaFoldDB" id="A0AAD8AMA3"/>
<proteinExistence type="predicted"/>
<dbReference type="Proteomes" id="UP001233999">
    <property type="component" value="Unassembled WGS sequence"/>
</dbReference>
<comment type="caution">
    <text evidence="1">The sequence shown here is derived from an EMBL/GenBank/DDBJ whole genome shotgun (WGS) entry which is preliminary data.</text>
</comment>